<feature type="compositionally biased region" description="Polar residues" evidence="1">
    <location>
        <begin position="506"/>
        <end position="515"/>
    </location>
</feature>
<dbReference type="Proteomes" id="UP000325577">
    <property type="component" value="Linkage Group LG1"/>
</dbReference>
<evidence type="ECO:0000256" key="1">
    <source>
        <dbReference type="SAM" id="MobiDB-lite"/>
    </source>
</evidence>
<gene>
    <name evidence="3" type="ORF">F0562_004471</name>
</gene>
<keyword evidence="4" id="KW-1185">Reference proteome</keyword>
<sequence length="653" mass="71973">MKSSLGKLRRFALPKSDTKQKTEQRRSAHLDELALASQDMQDMRNCYDSLLSTAAATANSAYEFSESLRDMGTCLLEKTALNNDEESGRALSLLGQVQFELQKLVDSYRSNVILTITTPSESLLNELRTVEEMKRQCDEKRNVYEYMIALQQEKGRLRSGKGESFTQQQLQAASDEYNEAATLCGFRLKSLKQGQCRSLLTQAARHHAAQLSFFRKGLKSLEAVDPYIRLFTEKQHIDYQLGGLDDGEWGKDEVVNSYETNDQGDLSSHYRQYKQGPDAVSGSRNSMELDRVDLSFTQASTMENAEVNPDKNQGEQVFSREPRPGSHSAPIFADKKFDPAERFREMQSSPAQKFHSYMLPTPVDVKSSNPSRTSSQFPHSKPTSLSGCTQNLWHSSPLEPEKHMKDFTDDNPSVPTVPKEQSILKESNNNPSIHLTPPLAEELSVPQCSTHNVYDTKKMKRQAFSGPLTSKPWSAKPVLSASEPITSTELPQLVSGLLCRVPIPHPSSSPKVSPTASPPLVSPPGLSELHELPRPPGSLASKPANSSGLIGHSAPLVFRNQEFSPTNKSASVAPNMASPLPPPPFTVPRSFSIPSSNQRAMALHVSKLLETPQVPDKTEGASPPLTPISLSNNKPLSTVLQVASHSGQIRARS</sequence>
<dbReference type="OrthoDB" id="1925034at2759"/>
<accession>A0A5J5BZ74</accession>
<dbReference type="Pfam" id="PF03114">
    <property type="entry name" value="BAR"/>
    <property type="match status" value="1"/>
</dbReference>
<organism evidence="3 4">
    <name type="scientific">Nyssa sinensis</name>
    <dbReference type="NCBI Taxonomy" id="561372"/>
    <lineage>
        <taxon>Eukaryota</taxon>
        <taxon>Viridiplantae</taxon>
        <taxon>Streptophyta</taxon>
        <taxon>Embryophyta</taxon>
        <taxon>Tracheophyta</taxon>
        <taxon>Spermatophyta</taxon>
        <taxon>Magnoliopsida</taxon>
        <taxon>eudicotyledons</taxon>
        <taxon>Gunneridae</taxon>
        <taxon>Pentapetalae</taxon>
        <taxon>asterids</taxon>
        <taxon>Cornales</taxon>
        <taxon>Nyssaceae</taxon>
        <taxon>Nyssa</taxon>
    </lineage>
</organism>
<feature type="region of interest" description="Disordered" evidence="1">
    <location>
        <begin position="610"/>
        <end position="632"/>
    </location>
</feature>
<proteinExistence type="predicted"/>
<evidence type="ECO:0000259" key="2">
    <source>
        <dbReference type="Pfam" id="PF03114"/>
    </source>
</evidence>
<feature type="domain" description="BAR" evidence="2">
    <location>
        <begin position="51"/>
        <end position="228"/>
    </location>
</feature>
<dbReference type="CDD" id="cd07307">
    <property type="entry name" value="BAR"/>
    <property type="match status" value="1"/>
</dbReference>
<dbReference type="InterPro" id="IPR037488">
    <property type="entry name" value="At2g33490-like"/>
</dbReference>
<dbReference type="SUPFAM" id="SSF103657">
    <property type="entry name" value="BAR/IMD domain-like"/>
    <property type="match status" value="1"/>
</dbReference>
<feature type="region of interest" description="Disordered" evidence="1">
    <location>
        <begin position="1"/>
        <end position="28"/>
    </location>
</feature>
<dbReference type="EMBL" id="CM018032">
    <property type="protein sequence ID" value="KAA8548268.1"/>
    <property type="molecule type" value="Genomic_DNA"/>
</dbReference>
<feature type="region of interest" description="Disordered" evidence="1">
    <location>
        <begin position="361"/>
        <end position="418"/>
    </location>
</feature>
<name>A0A5J5BZ74_9ASTE</name>
<dbReference type="GO" id="GO:0005737">
    <property type="term" value="C:cytoplasm"/>
    <property type="evidence" value="ECO:0007669"/>
    <property type="project" value="InterPro"/>
</dbReference>
<dbReference type="PANTHER" id="PTHR34119:SF21">
    <property type="entry name" value="BAR DOMAIN-CONTAINING PROTEIN"/>
    <property type="match status" value="1"/>
</dbReference>
<feature type="compositionally biased region" description="Basic and acidic residues" evidence="1">
    <location>
        <begin position="16"/>
        <end position="28"/>
    </location>
</feature>
<protein>
    <recommendedName>
        <fullName evidence="2">BAR domain-containing protein</fullName>
    </recommendedName>
</protein>
<evidence type="ECO:0000313" key="3">
    <source>
        <dbReference type="EMBL" id="KAA8548268.1"/>
    </source>
</evidence>
<dbReference type="InterPro" id="IPR004148">
    <property type="entry name" value="BAR_dom"/>
</dbReference>
<feature type="compositionally biased region" description="Polar residues" evidence="1">
    <location>
        <begin position="366"/>
        <end position="394"/>
    </location>
</feature>
<feature type="region of interest" description="Disordered" evidence="1">
    <location>
        <begin position="506"/>
        <end position="546"/>
    </location>
</feature>
<evidence type="ECO:0000313" key="4">
    <source>
        <dbReference type="Proteomes" id="UP000325577"/>
    </source>
</evidence>
<feature type="compositionally biased region" description="Basic and acidic residues" evidence="1">
    <location>
        <begin position="399"/>
        <end position="408"/>
    </location>
</feature>
<feature type="compositionally biased region" description="Polar residues" evidence="1">
    <location>
        <begin position="260"/>
        <end position="270"/>
    </location>
</feature>
<dbReference type="Gene3D" id="1.20.1270.60">
    <property type="entry name" value="Arfaptin homology (AH) domain/BAR domain"/>
    <property type="match status" value="1"/>
</dbReference>
<feature type="region of interest" description="Disordered" evidence="1">
    <location>
        <begin position="260"/>
        <end position="285"/>
    </location>
</feature>
<reference evidence="3 4" key="1">
    <citation type="submission" date="2019-09" db="EMBL/GenBank/DDBJ databases">
        <title>A chromosome-level genome assembly of the Chinese tupelo Nyssa sinensis.</title>
        <authorList>
            <person name="Yang X."/>
            <person name="Kang M."/>
            <person name="Yang Y."/>
            <person name="Xiong H."/>
            <person name="Wang M."/>
            <person name="Zhang Z."/>
            <person name="Wang Z."/>
            <person name="Wu H."/>
            <person name="Ma T."/>
            <person name="Liu J."/>
            <person name="Xi Z."/>
        </authorList>
    </citation>
    <scope>NUCLEOTIDE SEQUENCE [LARGE SCALE GENOMIC DNA]</scope>
    <source>
        <strain evidence="3">J267</strain>
        <tissue evidence="3">Leaf</tissue>
    </source>
</reference>
<dbReference type="AlphaFoldDB" id="A0A5J5BZ74"/>
<feature type="compositionally biased region" description="Basic and acidic residues" evidence="1">
    <location>
        <begin position="308"/>
        <end position="324"/>
    </location>
</feature>
<dbReference type="PANTHER" id="PTHR34119">
    <property type="entry name" value="HYDROXYPROLINE-RICH GLYCOPROTEIN-LIKE"/>
    <property type="match status" value="1"/>
</dbReference>
<feature type="region of interest" description="Disordered" evidence="1">
    <location>
        <begin position="306"/>
        <end position="332"/>
    </location>
</feature>
<dbReference type="InterPro" id="IPR027267">
    <property type="entry name" value="AH/BAR_dom_sf"/>
</dbReference>